<dbReference type="CDD" id="cd03801">
    <property type="entry name" value="GT4_PimA-like"/>
    <property type="match status" value="1"/>
</dbReference>
<organism evidence="4 5">
    <name type="scientific">Sphingomonas parva</name>
    <dbReference type="NCBI Taxonomy" id="2555898"/>
    <lineage>
        <taxon>Bacteria</taxon>
        <taxon>Pseudomonadati</taxon>
        <taxon>Pseudomonadota</taxon>
        <taxon>Alphaproteobacteria</taxon>
        <taxon>Sphingomonadales</taxon>
        <taxon>Sphingomonadaceae</taxon>
        <taxon>Sphingomonas</taxon>
    </lineage>
</organism>
<evidence type="ECO:0000313" key="5">
    <source>
        <dbReference type="Proteomes" id="UP000298213"/>
    </source>
</evidence>
<reference evidence="4 5" key="1">
    <citation type="submission" date="2019-03" db="EMBL/GenBank/DDBJ databases">
        <title>Genome sequence of Sphingomonas sp. 17J27-24.</title>
        <authorList>
            <person name="Kim M."/>
            <person name="Maeng S."/>
            <person name="Sathiyaraj S."/>
        </authorList>
    </citation>
    <scope>NUCLEOTIDE SEQUENCE [LARGE SCALE GENOMIC DNA]</scope>
    <source>
        <strain evidence="4 5">17J27-24</strain>
    </source>
</reference>
<dbReference type="PANTHER" id="PTHR12526">
    <property type="entry name" value="GLYCOSYLTRANSFERASE"/>
    <property type="match status" value="1"/>
</dbReference>
<dbReference type="InterPro" id="IPR028098">
    <property type="entry name" value="Glyco_trans_4-like_N"/>
</dbReference>
<keyword evidence="5" id="KW-1185">Reference proteome</keyword>
<dbReference type="PANTHER" id="PTHR12526:SF510">
    <property type="entry name" value="D-INOSITOL 3-PHOSPHATE GLYCOSYLTRANSFERASE"/>
    <property type="match status" value="1"/>
</dbReference>
<dbReference type="SUPFAM" id="SSF53756">
    <property type="entry name" value="UDP-Glycosyltransferase/glycogen phosphorylase"/>
    <property type="match status" value="1"/>
</dbReference>
<keyword evidence="2 4" id="KW-0808">Transferase</keyword>
<dbReference type="EMBL" id="SPDV01000018">
    <property type="protein sequence ID" value="TFI58318.1"/>
    <property type="molecule type" value="Genomic_DNA"/>
</dbReference>
<accession>A0A4Y8ZQM5</accession>
<sequence>MTADAVGGVWQYSTELAAGLAQLGIETVLAVMGPSPSEAQRNAAMRIPGLTLVDTGLALDWLAENRSALRRAGSAIRELAEDHEVDVIQLNTPALAGAVRFDRPVVAVQHSCVATWWEAVQGTPLPQDFTWRTKLVRTGLHAADAVVTPTAAFGAAVQRRYDLPEAPRTVHNGRTPLRIDRGAPHDFVFTAGRLWDRGKNLGTIDAAAARLGVPVHAAGPVRGPHGEEVVFDNIHCLGALDESELGRWLTARPVFVSAALYEPFGLAVLEAAAAGCPLILSDIPTFRELWDGVARFVAPRDEAGFTRAIAELVGDDFERAVMGKAARDRAARFTPEAMAAQMASIYRSLLPAVNRPVLASRAAA</sequence>
<protein>
    <submittedName>
        <fullName evidence="4">Glycosyltransferase</fullName>
    </submittedName>
</protein>
<gene>
    <name evidence="4" type="ORF">E2493_10745</name>
</gene>
<name>A0A4Y8ZQM5_9SPHN</name>
<dbReference type="Proteomes" id="UP000298213">
    <property type="component" value="Unassembled WGS sequence"/>
</dbReference>
<keyword evidence="1" id="KW-0328">Glycosyltransferase</keyword>
<feature type="domain" description="Glycosyltransferase subfamily 4-like N-terminal" evidence="3">
    <location>
        <begin position="6"/>
        <end position="173"/>
    </location>
</feature>
<dbReference type="OrthoDB" id="7847955at2"/>
<proteinExistence type="predicted"/>
<evidence type="ECO:0000256" key="2">
    <source>
        <dbReference type="ARBA" id="ARBA00022679"/>
    </source>
</evidence>
<dbReference type="Pfam" id="PF13692">
    <property type="entry name" value="Glyco_trans_1_4"/>
    <property type="match status" value="1"/>
</dbReference>
<evidence type="ECO:0000256" key="1">
    <source>
        <dbReference type="ARBA" id="ARBA00022676"/>
    </source>
</evidence>
<evidence type="ECO:0000313" key="4">
    <source>
        <dbReference type="EMBL" id="TFI58318.1"/>
    </source>
</evidence>
<dbReference type="Pfam" id="PF13439">
    <property type="entry name" value="Glyco_transf_4"/>
    <property type="match status" value="1"/>
</dbReference>
<dbReference type="GO" id="GO:0016757">
    <property type="term" value="F:glycosyltransferase activity"/>
    <property type="evidence" value="ECO:0007669"/>
    <property type="project" value="UniProtKB-KW"/>
</dbReference>
<evidence type="ECO:0000259" key="3">
    <source>
        <dbReference type="Pfam" id="PF13439"/>
    </source>
</evidence>
<dbReference type="Gene3D" id="3.40.50.2000">
    <property type="entry name" value="Glycogen Phosphorylase B"/>
    <property type="match status" value="2"/>
</dbReference>
<dbReference type="AlphaFoldDB" id="A0A4Y8ZQM5"/>
<comment type="caution">
    <text evidence="4">The sequence shown here is derived from an EMBL/GenBank/DDBJ whole genome shotgun (WGS) entry which is preliminary data.</text>
</comment>